<comment type="catalytic activity">
    <reaction evidence="17">
        <text>L-seryl-[protein] + ATP = O-phospho-L-seryl-[protein] + ADP + H(+)</text>
        <dbReference type="Rhea" id="RHEA:17989"/>
        <dbReference type="Rhea" id="RHEA-COMP:9863"/>
        <dbReference type="Rhea" id="RHEA-COMP:11604"/>
        <dbReference type="ChEBI" id="CHEBI:15378"/>
        <dbReference type="ChEBI" id="CHEBI:29999"/>
        <dbReference type="ChEBI" id="CHEBI:30616"/>
        <dbReference type="ChEBI" id="CHEBI:83421"/>
        <dbReference type="ChEBI" id="CHEBI:456216"/>
        <dbReference type="EC" id="2.7.11.1"/>
    </reaction>
</comment>
<dbReference type="InterPro" id="IPR011009">
    <property type="entry name" value="Kinase-like_dom_sf"/>
</dbReference>
<comment type="cofactor">
    <cofactor evidence="1">
        <name>Mg(2+)</name>
        <dbReference type="ChEBI" id="CHEBI:18420"/>
    </cofactor>
</comment>
<evidence type="ECO:0000256" key="19">
    <source>
        <dbReference type="SAM" id="MobiDB-lite"/>
    </source>
</evidence>
<dbReference type="GO" id="GO:0016787">
    <property type="term" value="F:hydrolase activity"/>
    <property type="evidence" value="ECO:0007669"/>
    <property type="project" value="UniProtKB-KW"/>
</dbReference>
<evidence type="ECO:0000256" key="4">
    <source>
        <dbReference type="ARBA" id="ARBA00012513"/>
    </source>
</evidence>
<keyword evidence="15" id="KW-0460">Magnesium</keyword>
<feature type="domain" description="RIO kinase" evidence="20">
    <location>
        <begin position="60"/>
        <end position="308"/>
    </location>
</feature>
<dbReference type="InterPro" id="IPR000687">
    <property type="entry name" value="RIO_kinase"/>
</dbReference>
<keyword evidence="14" id="KW-0067">ATP-binding</keyword>
<evidence type="ECO:0000256" key="14">
    <source>
        <dbReference type="ARBA" id="ARBA00022840"/>
    </source>
</evidence>
<dbReference type="Proteomes" id="UP000244803">
    <property type="component" value="Chromosome 1"/>
</dbReference>
<dbReference type="InterPro" id="IPR018935">
    <property type="entry name" value="RIO_kinase_CS"/>
</dbReference>
<dbReference type="PANTHER" id="PTHR45723">
    <property type="entry name" value="SERINE/THREONINE-PROTEIN KINASE RIO1"/>
    <property type="match status" value="1"/>
</dbReference>
<keyword evidence="11" id="KW-0547">Nucleotide-binding</keyword>
<organism evidence="21 22">
    <name type="scientific">Theileria orientalis</name>
    <dbReference type="NCBI Taxonomy" id="68886"/>
    <lineage>
        <taxon>Eukaryota</taxon>
        <taxon>Sar</taxon>
        <taxon>Alveolata</taxon>
        <taxon>Apicomplexa</taxon>
        <taxon>Aconoidasida</taxon>
        <taxon>Piroplasmida</taxon>
        <taxon>Theileriidae</taxon>
        <taxon>Theileria</taxon>
    </lineage>
</organism>
<evidence type="ECO:0000256" key="6">
    <source>
        <dbReference type="ARBA" id="ARBA00022490"/>
    </source>
</evidence>
<evidence type="ECO:0000256" key="13">
    <source>
        <dbReference type="ARBA" id="ARBA00022801"/>
    </source>
</evidence>
<keyword evidence="10" id="KW-0479">Metal-binding</keyword>
<comment type="similarity">
    <text evidence="3">Belongs to the protein kinase superfamily. RIO-type Ser/Thr kinase family.</text>
</comment>
<dbReference type="OrthoDB" id="205248at2759"/>
<feature type="compositionally biased region" description="Basic and acidic residues" evidence="19">
    <location>
        <begin position="565"/>
        <end position="591"/>
    </location>
</feature>
<accession>A0A976M4J4</accession>
<dbReference type="PROSITE" id="PS01245">
    <property type="entry name" value="RIO1"/>
    <property type="match status" value="1"/>
</dbReference>
<dbReference type="GO" id="GO:0046872">
    <property type="term" value="F:metal ion binding"/>
    <property type="evidence" value="ECO:0007669"/>
    <property type="project" value="UniProtKB-KW"/>
</dbReference>
<dbReference type="FunFam" id="3.30.200.20:FF:000148">
    <property type="entry name" value="Serine/threonine-protein kinase RIO1"/>
    <property type="match status" value="1"/>
</dbReference>
<sequence length="611" mass="70878">MDLDSTFSSESELEPEPESDTETKEDTPGILFFKKAPDDESRLARNSIIYRKNNIEKGLTKDKRVTVQQVLDKRTYIRLKRLHGRGIFDFIYGVISTGKEANVYEAEGTLVSQKHRIAIKVYKTSILIFKDRSRYIEGEFRFRRSYVGTKNPRKMVSQWAEKEFRNLRRISLSGLYCPAPIALKDHILVMELIQDSDGLVASKLKDLGSLPVEEWVSIYAQVISIMRIMYQEPKLIHADFSEYNLLYTDSKVIVIDVSQAVENDHPNAMYFLKRDCENITTFFTTVQYHIANEIPNGEENEVQNRVGHNTQLNQNHKDNGNNHVEQVDEPGIFEVRSDEAKSIEIEVDGGIKFNMLTSYQLFNFITMDMEVEMNVDINKEIEMEIEKLDKDEVNEEDVDWYVNKMVFTSKNAKVEHLKDTIIKKRGYYNGFYRYVEKLLNERNPSIFVPEMYETKNWISHEATWNSLKLIDISGLTVEVLDRLEREHSLPEIKTTSKKKVEMKKGKAESDANGMEAYSDVDTEESKEDVDSLDEDSDDEEDGNDGEDDFDEEKPSSSTNASGTKEGVKFDGKIPDGIPAKDWKKMVKEMNRERRKHKIPKHIKKSFKHKHM</sequence>
<evidence type="ECO:0000259" key="20">
    <source>
        <dbReference type="SMART" id="SM00090"/>
    </source>
</evidence>
<evidence type="ECO:0000256" key="18">
    <source>
        <dbReference type="ARBA" id="ARBA00068838"/>
    </source>
</evidence>
<evidence type="ECO:0000256" key="3">
    <source>
        <dbReference type="ARBA" id="ARBA00009196"/>
    </source>
</evidence>
<evidence type="ECO:0000256" key="2">
    <source>
        <dbReference type="ARBA" id="ARBA00004496"/>
    </source>
</evidence>
<feature type="compositionally biased region" description="Acidic residues" evidence="19">
    <location>
        <begin position="518"/>
        <end position="551"/>
    </location>
</feature>
<feature type="region of interest" description="Disordered" evidence="19">
    <location>
        <begin position="494"/>
        <end position="611"/>
    </location>
</feature>
<dbReference type="EMBL" id="CP056065">
    <property type="protein sequence ID" value="UKJ88258.2"/>
    <property type="molecule type" value="Genomic_DNA"/>
</dbReference>
<evidence type="ECO:0000256" key="7">
    <source>
        <dbReference type="ARBA" id="ARBA00022517"/>
    </source>
</evidence>
<evidence type="ECO:0000256" key="10">
    <source>
        <dbReference type="ARBA" id="ARBA00022723"/>
    </source>
</evidence>
<dbReference type="Pfam" id="PF01163">
    <property type="entry name" value="RIO1"/>
    <property type="match status" value="1"/>
</dbReference>
<dbReference type="EC" id="2.7.11.1" evidence="4"/>
<feature type="compositionally biased region" description="Basic residues" evidence="19">
    <location>
        <begin position="592"/>
        <end position="611"/>
    </location>
</feature>
<feature type="compositionally biased region" description="Basic and acidic residues" evidence="19">
    <location>
        <begin position="498"/>
        <end position="509"/>
    </location>
</feature>
<evidence type="ECO:0000256" key="8">
    <source>
        <dbReference type="ARBA" id="ARBA00022527"/>
    </source>
</evidence>
<evidence type="ECO:0000313" key="21">
    <source>
        <dbReference type="EMBL" id="UKJ88258.2"/>
    </source>
</evidence>
<dbReference type="InterPro" id="IPR051272">
    <property type="entry name" value="RIO-type_Ser/Thr_kinase"/>
</dbReference>
<dbReference type="SUPFAM" id="SSF56112">
    <property type="entry name" value="Protein kinase-like (PK-like)"/>
    <property type="match status" value="1"/>
</dbReference>
<dbReference type="GO" id="GO:0042254">
    <property type="term" value="P:ribosome biogenesis"/>
    <property type="evidence" value="ECO:0007669"/>
    <property type="project" value="UniProtKB-KW"/>
</dbReference>
<feature type="compositionally biased region" description="Low complexity" evidence="19">
    <location>
        <begin position="1"/>
        <end position="10"/>
    </location>
</feature>
<keyword evidence="9 21" id="KW-0808">Transferase</keyword>
<evidence type="ECO:0000256" key="16">
    <source>
        <dbReference type="ARBA" id="ARBA00047899"/>
    </source>
</evidence>
<proteinExistence type="inferred from homology"/>
<keyword evidence="8" id="KW-0723">Serine/threonine-protein kinase</keyword>
<evidence type="ECO:0000256" key="1">
    <source>
        <dbReference type="ARBA" id="ARBA00001946"/>
    </source>
</evidence>
<keyword evidence="6" id="KW-0963">Cytoplasm</keyword>
<keyword evidence="13" id="KW-0378">Hydrolase</keyword>
<evidence type="ECO:0000256" key="9">
    <source>
        <dbReference type="ARBA" id="ARBA00022679"/>
    </source>
</evidence>
<evidence type="ECO:0000256" key="5">
    <source>
        <dbReference type="ARBA" id="ARBA00016038"/>
    </source>
</evidence>
<dbReference type="GO" id="GO:0005524">
    <property type="term" value="F:ATP binding"/>
    <property type="evidence" value="ECO:0007669"/>
    <property type="project" value="UniProtKB-KW"/>
</dbReference>
<evidence type="ECO:0000256" key="15">
    <source>
        <dbReference type="ARBA" id="ARBA00022842"/>
    </source>
</evidence>
<protein>
    <recommendedName>
        <fullName evidence="5">Serine/threonine-protein kinase RIO1</fullName>
        <ecNumber evidence="4">2.7.11.1</ecNumber>
    </recommendedName>
    <alternativeName>
        <fullName evidence="18">Serine/threonine-protein kinase rio1</fullName>
    </alternativeName>
</protein>
<dbReference type="InterPro" id="IPR018934">
    <property type="entry name" value="RIO_dom"/>
</dbReference>
<comment type="catalytic activity">
    <reaction evidence="16">
        <text>L-threonyl-[protein] + ATP = O-phospho-L-threonyl-[protein] + ADP + H(+)</text>
        <dbReference type="Rhea" id="RHEA:46608"/>
        <dbReference type="Rhea" id="RHEA-COMP:11060"/>
        <dbReference type="Rhea" id="RHEA-COMP:11605"/>
        <dbReference type="ChEBI" id="CHEBI:15378"/>
        <dbReference type="ChEBI" id="CHEBI:30013"/>
        <dbReference type="ChEBI" id="CHEBI:30616"/>
        <dbReference type="ChEBI" id="CHEBI:61977"/>
        <dbReference type="ChEBI" id="CHEBI:456216"/>
        <dbReference type="EC" id="2.7.11.1"/>
    </reaction>
</comment>
<keyword evidence="7" id="KW-0690">Ribosome biogenesis</keyword>
<keyword evidence="12 21" id="KW-0418">Kinase</keyword>
<feature type="region of interest" description="Disordered" evidence="19">
    <location>
        <begin position="1"/>
        <end position="30"/>
    </location>
</feature>
<dbReference type="Gene3D" id="1.10.510.10">
    <property type="entry name" value="Transferase(Phosphotransferase) domain 1"/>
    <property type="match status" value="1"/>
</dbReference>
<dbReference type="CDD" id="cd05147">
    <property type="entry name" value="RIO1_euk"/>
    <property type="match status" value="1"/>
</dbReference>
<comment type="subcellular location">
    <subcellularLocation>
        <location evidence="2">Cytoplasm</location>
    </subcellularLocation>
</comment>
<gene>
    <name evidence="21" type="ORF">MACJ_000702</name>
</gene>
<dbReference type="AlphaFoldDB" id="A0A976M4J4"/>
<dbReference type="GO" id="GO:0004674">
    <property type="term" value="F:protein serine/threonine kinase activity"/>
    <property type="evidence" value="ECO:0007669"/>
    <property type="project" value="UniProtKB-KW"/>
</dbReference>
<dbReference type="GO" id="GO:0005737">
    <property type="term" value="C:cytoplasm"/>
    <property type="evidence" value="ECO:0007669"/>
    <property type="project" value="UniProtKB-SubCell"/>
</dbReference>
<dbReference type="Gene3D" id="3.30.200.20">
    <property type="entry name" value="Phosphorylase Kinase, domain 1"/>
    <property type="match status" value="1"/>
</dbReference>
<evidence type="ECO:0000313" key="22">
    <source>
        <dbReference type="Proteomes" id="UP000244803"/>
    </source>
</evidence>
<reference evidence="21" key="1">
    <citation type="submission" date="2022-07" db="EMBL/GenBank/DDBJ databases">
        <title>Evaluation of T. orientalis genome assembly methods using nanopore sequencing and analysis of variation between genomes.</title>
        <authorList>
            <person name="Yam J."/>
            <person name="Micallef M.L."/>
            <person name="Liu M."/>
            <person name="Djordjevic S.P."/>
            <person name="Bogema D.R."/>
            <person name="Jenkins C."/>
        </authorList>
    </citation>
    <scope>NUCLEOTIDE SEQUENCE</scope>
    <source>
        <strain evidence="21">Fish Creek</strain>
    </source>
</reference>
<feature type="compositionally biased region" description="Acidic residues" evidence="19">
    <location>
        <begin position="11"/>
        <end position="20"/>
    </location>
</feature>
<evidence type="ECO:0000256" key="11">
    <source>
        <dbReference type="ARBA" id="ARBA00022741"/>
    </source>
</evidence>
<name>A0A976M4J4_THEOR</name>
<evidence type="ECO:0000256" key="17">
    <source>
        <dbReference type="ARBA" id="ARBA00048679"/>
    </source>
</evidence>
<dbReference type="SMART" id="SM00090">
    <property type="entry name" value="RIO"/>
    <property type="match status" value="1"/>
</dbReference>
<evidence type="ECO:0000256" key="12">
    <source>
        <dbReference type="ARBA" id="ARBA00022777"/>
    </source>
</evidence>